<sequence length="526" mass="62264">MKNKSFITNLLFIGALIFISFAYNYQEILFYRPYSNHTWRQADCLSITMNYYKENLNFFTPEVHWTGDRENGKTISEFPIIYYTVAQLWKIFGQQEFIYRLINILIVFSGLFSLFKLSERILKDTFWSFFVPLIVFTSPLLIFYTNNFLSNAPAFGLALTGTYFFYRYDEKHKKKWLILSMAFFTLSGLLKITSLIIFMAILGTIVLDGIIKVSNKKQTIKSTLLKIVPFLCVLAVIAIWYLYARYYNAQNHRNLFLQDIFPIWELPADKRSEIANSLYWNLLPSYFNKEALLGIVLLFLLVIVFRRKVTKKYLSVLVISFIGIILYSLLWFKAFDVHDYYLTNLLIFIPLTLIVFFDFIKNNSRRLYKSIFLKVGLLLVLLFLISQGALKTRLKYDSKKYIKYDNIFIQEDERNYWEYIHWDYGNNFKAFETITPYLRSLGIKRTDKVICMSDASINISLYFMDQKGLTKYGYAVFSDKERVEFAIKQGCKYLIVNDRDLENSSSFLPYLSMQIGKYENINIYKL</sequence>
<evidence type="ECO:0000256" key="7">
    <source>
        <dbReference type="ARBA" id="ARBA00023136"/>
    </source>
</evidence>
<dbReference type="EMBL" id="QWGR01000003">
    <property type="protein sequence ID" value="RIJ49326.1"/>
    <property type="molecule type" value="Genomic_DNA"/>
</dbReference>
<comment type="caution">
    <text evidence="10">The sequence shown here is derived from an EMBL/GenBank/DDBJ whole genome shotgun (WGS) entry which is preliminary data.</text>
</comment>
<feature type="transmembrane region" description="Helical" evidence="8">
    <location>
        <begin position="97"/>
        <end position="114"/>
    </location>
</feature>
<feature type="transmembrane region" description="Helical" evidence="8">
    <location>
        <begin position="223"/>
        <end position="243"/>
    </location>
</feature>
<evidence type="ECO:0000259" key="9">
    <source>
        <dbReference type="Pfam" id="PF13231"/>
    </source>
</evidence>
<feature type="domain" description="Glycosyltransferase RgtA/B/C/D-like" evidence="9">
    <location>
        <begin position="79"/>
        <end position="239"/>
    </location>
</feature>
<feature type="transmembrane region" description="Helical" evidence="8">
    <location>
        <begin position="178"/>
        <end position="211"/>
    </location>
</feature>
<dbReference type="RefSeq" id="WP_119437213.1">
    <property type="nucleotide sequence ID" value="NZ_QWGR01000003.1"/>
</dbReference>
<feature type="transmembrane region" description="Helical" evidence="8">
    <location>
        <begin position="286"/>
        <end position="306"/>
    </location>
</feature>
<keyword evidence="4" id="KW-0808">Transferase</keyword>
<keyword evidence="11" id="KW-1185">Reference proteome</keyword>
<keyword evidence="7 8" id="KW-0472">Membrane</keyword>
<dbReference type="GO" id="GO:0009103">
    <property type="term" value="P:lipopolysaccharide biosynthetic process"/>
    <property type="evidence" value="ECO:0007669"/>
    <property type="project" value="UniProtKB-ARBA"/>
</dbReference>
<keyword evidence="2" id="KW-1003">Cell membrane</keyword>
<feature type="transmembrane region" description="Helical" evidence="8">
    <location>
        <begin position="340"/>
        <end position="359"/>
    </location>
</feature>
<dbReference type="GO" id="GO:0016763">
    <property type="term" value="F:pentosyltransferase activity"/>
    <property type="evidence" value="ECO:0007669"/>
    <property type="project" value="TreeGrafter"/>
</dbReference>
<feature type="transmembrane region" description="Helical" evidence="8">
    <location>
        <begin position="126"/>
        <end position="143"/>
    </location>
</feature>
<dbReference type="InterPro" id="IPR050297">
    <property type="entry name" value="LipidA_mod_glycosyltrf_83"/>
</dbReference>
<dbReference type="GO" id="GO:0005886">
    <property type="term" value="C:plasma membrane"/>
    <property type="evidence" value="ECO:0007669"/>
    <property type="project" value="UniProtKB-SubCell"/>
</dbReference>
<dbReference type="OrthoDB" id="1112848at2"/>
<dbReference type="AlphaFoldDB" id="A0A399SZ72"/>
<feature type="transmembrane region" description="Helical" evidence="8">
    <location>
        <begin position="6"/>
        <end position="25"/>
    </location>
</feature>
<proteinExistence type="predicted"/>
<keyword evidence="5 8" id="KW-0812">Transmembrane</keyword>
<feature type="transmembrane region" description="Helical" evidence="8">
    <location>
        <begin position="148"/>
        <end position="166"/>
    </location>
</feature>
<evidence type="ECO:0000313" key="11">
    <source>
        <dbReference type="Proteomes" id="UP000265926"/>
    </source>
</evidence>
<feature type="transmembrane region" description="Helical" evidence="8">
    <location>
        <begin position="371"/>
        <end position="390"/>
    </location>
</feature>
<comment type="subcellular location">
    <subcellularLocation>
        <location evidence="1">Cell membrane</location>
        <topology evidence="1">Multi-pass membrane protein</topology>
    </subcellularLocation>
</comment>
<dbReference type="Pfam" id="PF13231">
    <property type="entry name" value="PMT_2"/>
    <property type="match status" value="1"/>
</dbReference>
<dbReference type="PANTHER" id="PTHR33908">
    <property type="entry name" value="MANNOSYLTRANSFERASE YKCB-RELATED"/>
    <property type="match status" value="1"/>
</dbReference>
<evidence type="ECO:0000256" key="5">
    <source>
        <dbReference type="ARBA" id="ARBA00022692"/>
    </source>
</evidence>
<feature type="transmembrane region" description="Helical" evidence="8">
    <location>
        <begin position="313"/>
        <end position="334"/>
    </location>
</feature>
<evidence type="ECO:0000256" key="2">
    <source>
        <dbReference type="ARBA" id="ARBA00022475"/>
    </source>
</evidence>
<evidence type="ECO:0000256" key="8">
    <source>
        <dbReference type="SAM" id="Phobius"/>
    </source>
</evidence>
<protein>
    <recommendedName>
        <fullName evidence="9">Glycosyltransferase RgtA/B/C/D-like domain-containing protein</fullName>
    </recommendedName>
</protein>
<dbReference type="PANTHER" id="PTHR33908:SF11">
    <property type="entry name" value="MEMBRANE PROTEIN"/>
    <property type="match status" value="1"/>
</dbReference>
<evidence type="ECO:0000256" key="6">
    <source>
        <dbReference type="ARBA" id="ARBA00022989"/>
    </source>
</evidence>
<evidence type="ECO:0000313" key="10">
    <source>
        <dbReference type="EMBL" id="RIJ49326.1"/>
    </source>
</evidence>
<evidence type="ECO:0000256" key="4">
    <source>
        <dbReference type="ARBA" id="ARBA00022679"/>
    </source>
</evidence>
<name>A0A399SZ72_9BACT</name>
<evidence type="ECO:0000256" key="3">
    <source>
        <dbReference type="ARBA" id="ARBA00022676"/>
    </source>
</evidence>
<keyword evidence="3" id="KW-0328">Glycosyltransferase</keyword>
<dbReference type="InterPro" id="IPR038731">
    <property type="entry name" value="RgtA/B/C-like"/>
</dbReference>
<evidence type="ECO:0000256" key="1">
    <source>
        <dbReference type="ARBA" id="ARBA00004651"/>
    </source>
</evidence>
<dbReference type="Proteomes" id="UP000265926">
    <property type="component" value="Unassembled WGS sequence"/>
</dbReference>
<organism evidence="10 11">
    <name type="scientific">Maribellus luteus</name>
    <dbReference type="NCBI Taxonomy" id="2305463"/>
    <lineage>
        <taxon>Bacteria</taxon>
        <taxon>Pseudomonadati</taxon>
        <taxon>Bacteroidota</taxon>
        <taxon>Bacteroidia</taxon>
        <taxon>Marinilabiliales</taxon>
        <taxon>Prolixibacteraceae</taxon>
        <taxon>Maribellus</taxon>
    </lineage>
</organism>
<accession>A0A399SZ72</accession>
<gene>
    <name evidence="10" type="ORF">D1614_07210</name>
</gene>
<keyword evidence="6 8" id="KW-1133">Transmembrane helix</keyword>
<reference evidence="10 11" key="1">
    <citation type="submission" date="2018-08" db="EMBL/GenBank/DDBJ databases">
        <title>Pallidiluteibacterium maritimus gen. nov., sp. nov., isolated from coastal sediment.</title>
        <authorList>
            <person name="Zhou L.Y."/>
        </authorList>
    </citation>
    <scope>NUCLEOTIDE SEQUENCE [LARGE SCALE GENOMIC DNA]</scope>
    <source>
        <strain evidence="10 11">XSD2</strain>
    </source>
</reference>